<evidence type="ECO:0000313" key="10">
    <source>
        <dbReference type="EMBL" id="SJZ40871.1"/>
    </source>
</evidence>
<evidence type="ECO:0000256" key="6">
    <source>
        <dbReference type="ARBA" id="ARBA00023306"/>
    </source>
</evidence>
<name>A0A1T4KEP5_9ENTE</name>
<comment type="subcellular location">
    <subcellularLocation>
        <location evidence="7">Cell membrane</location>
        <topology evidence="7">Single-pass type II membrane protein</topology>
    </subcellularLocation>
    <text evidence="7">Localizes to the division septum where it forms a ring structure.</text>
</comment>
<evidence type="ECO:0000256" key="2">
    <source>
        <dbReference type="ARBA" id="ARBA00022618"/>
    </source>
</evidence>
<feature type="coiled-coil region" evidence="9">
    <location>
        <begin position="98"/>
        <end position="135"/>
    </location>
</feature>
<protein>
    <recommendedName>
        <fullName evidence="7 8">Cell division protein FtsL</fullName>
    </recommendedName>
</protein>
<dbReference type="HAMAP" id="MF_00910">
    <property type="entry name" value="FtsL"/>
    <property type="match status" value="1"/>
</dbReference>
<keyword evidence="4 7" id="KW-1133">Transmembrane helix</keyword>
<keyword evidence="3 7" id="KW-0812">Transmembrane</keyword>
<dbReference type="NCBIfam" id="TIGR02209">
    <property type="entry name" value="ftsL_broad"/>
    <property type="match status" value="1"/>
</dbReference>
<comment type="similarity">
    <text evidence="7">Belongs to the FtsL family.</text>
</comment>
<dbReference type="OrthoDB" id="2199933at2"/>
<evidence type="ECO:0000256" key="1">
    <source>
        <dbReference type="ARBA" id="ARBA00022475"/>
    </source>
</evidence>
<evidence type="ECO:0000256" key="5">
    <source>
        <dbReference type="ARBA" id="ARBA00023136"/>
    </source>
</evidence>
<keyword evidence="6 7" id="KW-0131">Cell cycle</keyword>
<dbReference type="AlphaFoldDB" id="A0A1T4KEP5"/>
<keyword evidence="9" id="KW-0175">Coiled coil</keyword>
<dbReference type="Proteomes" id="UP000190328">
    <property type="component" value="Unassembled WGS sequence"/>
</dbReference>
<accession>A0A1T4KEP5</accession>
<keyword evidence="5 7" id="KW-0472">Membrane</keyword>
<dbReference type="GO" id="GO:0032153">
    <property type="term" value="C:cell division site"/>
    <property type="evidence" value="ECO:0007669"/>
    <property type="project" value="UniProtKB-UniRule"/>
</dbReference>
<proteinExistence type="inferred from homology"/>
<organism evidence="10 11">
    <name type="scientific">Pilibacter termitis</name>
    <dbReference type="NCBI Taxonomy" id="263852"/>
    <lineage>
        <taxon>Bacteria</taxon>
        <taxon>Bacillati</taxon>
        <taxon>Bacillota</taxon>
        <taxon>Bacilli</taxon>
        <taxon>Lactobacillales</taxon>
        <taxon>Enterococcaceae</taxon>
        <taxon>Pilibacter</taxon>
    </lineage>
</organism>
<evidence type="ECO:0000256" key="7">
    <source>
        <dbReference type="HAMAP-Rule" id="MF_00910"/>
    </source>
</evidence>
<dbReference type="GO" id="GO:0005886">
    <property type="term" value="C:plasma membrane"/>
    <property type="evidence" value="ECO:0007669"/>
    <property type="project" value="UniProtKB-SubCell"/>
</dbReference>
<dbReference type="InterPro" id="IPR011922">
    <property type="entry name" value="Cell_div_FtsL"/>
</dbReference>
<evidence type="ECO:0000256" key="9">
    <source>
        <dbReference type="SAM" id="Coils"/>
    </source>
</evidence>
<keyword evidence="1 7" id="KW-1003">Cell membrane</keyword>
<reference evidence="10 11" key="1">
    <citation type="submission" date="2017-02" db="EMBL/GenBank/DDBJ databases">
        <authorList>
            <person name="Peterson S.W."/>
        </authorList>
    </citation>
    <scope>NUCLEOTIDE SEQUENCE [LARGE SCALE GENOMIC DNA]</scope>
    <source>
        <strain evidence="10 11">ATCC BAA-1030</strain>
    </source>
</reference>
<feature type="transmembrane region" description="Helical" evidence="7">
    <location>
        <begin position="68"/>
        <end position="87"/>
    </location>
</feature>
<evidence type="ECO:0000256" key="8">
    <source>
        <dbReference type="NCBIfam" id="TIGR02209"/>
    </source>
</evidence>
<dbReference type="EMBL" id="FUXI01000002">
    <property type="protein sequence ID" value="SJZ40871.1"/>
    <property type="molecule type" value="Genomic_DNA"/>
</dbReference>
<gene>
    <name evidence="7" type="primary">ftsL</name>
    <name evidence="10" type="ORF">SAMN02745116_00215</name>
</gene>
<evidence type="ECO:0000256" key="3">
    <source>
        <dbReference type="ARBA" id="ARBA00022692"/>
    </source>
</evidence>
<dbReference type="RefSeq" id="WP_078806193.1">
    <property type="nucleotide sequence ID" value="NZ_FUXI01000002.1"/>
</dbReference>
<dbReference type="STRING" id="263852.SAMN02745116_00215"/>
<comment type="function">
    <text evidence="7">Essential cell division protein.</text>
</comment>
<dbReference type="GO" id="GO:0043093">
    <property type="term" value="P:FtsZ-dependent cytokinesis"/>
    <property type="evidence" value="ECO:0007669"/>
    <property type="project" value="UniProtKB-UniRule"/>
</dbReference>
<sequence>MAQRQFDYDYEDEYLYEEYLTNLAANDGEEMPLPKIEEKPVVTQVTPEIVAPRPFKKRFKNISRLEKVLIATIIIGMIAFGVATIFLRTKITSVVNQTVNVEVENQQTKDRINELQQQSNELLRAERVKQIAEKQGLTANDENVKNVK</sequence>
<keyword evidence="2 7" id="KW-0132">Cell division</keyword>
<keyword evidence="11" id="KW-1185">Reference proteome</keyword>
<evidence type="ECO:0000256" key="4">
    <source>
        <dbReference type="ARBA" id="ARBA00022989"/>
    </source>
</evidence>
<evidence type="ECO:0000313" key="11">
    <source>
        <dbReference type="Proteomes" id="UP000190328"/>
    </source>
</evidence>